<dbReference type="AlphaFoldDB" id="A0AA41VUI9"/>
<evidence type="ECO:0000313" key="1">
    <source>
        <dbReference type="EMBL" id="MCL7047672.1"/>
    </source>
</evidence>
<dbReference type="EMBL" id="JAJJMA010295647">
    <property type="protein sequence ID" value="MCL7047672.1"/>
    <property type="molecule type" value="Genomic_DNA"/>
</dbReference>
<feature type="non-terminal residue" evidence="1">
    <location>
        <position position="51"/>
    </location>
</feature>
<gene>
    <name evidence="1" type="ORF">MKW94_013977</name>
</gene>
<comment type="caution">
    <text evidence="1">The sequence shown here is derived from an EMBL/GenBank/DDBJ whole genome shotgun (WGS) entry which is preliminary data.</text>
</comment>
<evidence type="ECO:0000313" key="2">
    <source>
        <dbReference type="Proteomes" id="UP001177140"/>
    </source>
</evidence>
<dbReference type="Proteomes" id="UP001177140">
    <property type="component" value="Unassembled WGS sequence"/>
</dbReference>
<protein>
    <submittedName>
        <fullName evidence="1">Uncharacterized protein</fullName>
    </submittedName>
</protein>
<accession>A0AA41VUI9</accession>
<keyword evidence="2" id="KW-1185">Reference proteome</keyword>
<reference evidence="1" key="1">
    <citation type="submission" date="2022-03" db="EMBL/GenBank/DDBJ databases">
        <title>A functionally conserved STORR gene fusion in Papaver species that diverged 16.8 million years ago.</title>
        <authorList>
            <person name="Catania T."/>
        </authorList>
    </citation>
    <scope>NUCLEOTIDE SEQUENCE</scope>
    <source>
        <strain evidence="1">S-191538</strain>
    </source>
</reference>
<sequence>VSIVGDFTEDDIESCILDYLGTVEATGREGVVDGFNPIVFRHSPSDLMFQQ</sequence>
<name>A0AA41VUI9_PAPNU</name>
<feature type="non-terminal residue" evidence="1">
    <location>
        <position position="1"/>
    </location>
</feature>
<proteinExistence type="predicted"/>
<organism evidence="1 2">
    <name type="scientific">Papaver nudicaule</name>
    <name type="common">Iceland poppy</name>
    <dbReference type="NCBI Taxonomy" id="74823"/>
    <lineage>
        <taxon>Eukaryota</taxon>
        <taxon>Viridiplantae</taxon>
        <taxon>Streptophyta</taxon>
        <taxon>Embryophyta</taxon>
        <taxon>Tracheophyta</taxon>
        <taxon>Spermatophyta</taxon>
        <taxon>Magnoliopsida</taxon>
        <taxon>Ranunculales</taxon>
        <taxon>Papaveraceae</taxon>
        <taxon>Papaveroideae</taxon>
        <taxon>Papaver</taxon>
    </lineage>
</organism>